<dbReference type="RefSeq" id="WP_183405454.1">
    <property type="nucleotide sequence ID" value="NZ_JACHGG010000010.1"/>
</dbReference>
<gene>
    <name evidence="1" type="ORF">HNQ93_004146</name>
</gene>
<dbReference type="Proteomes" id="UP000532746">
    <property type="component" value="Unassembled WGS sequence"/>
</dbReference>
<dbReference type="EMBL" id="JACHGG010000010">
    <property type="protein sequence ID" value="MBB6061267.1"/>
    <property type="molecule type" value="Genomic_DNA"/>
</dbReference>
<proteinExistence type="predicted"/>
<reference evidence="1 2" key="1">
    <citation type="submission" date="2020-08" db="EMBL/GenBank/DDBJ databases">
        <title>Genomic Encyclopedia of Type Strains, Phase IV (KMG-IV): sequencing the most valuable type-strain genomes for metagenomic binning, comparative biology and taxonomic classification.</title>
        <authorList>
            <person name="Goeker M."/>
        </authorList>
    </citation>
    <scope>NUCLEOTIDE SEQUENCE [LARGE SCALE GENOMIC DNA]</scope>
    <source>
        <strain evidence="1 2">DSM 26718</strain>
    </source>
</reference>
<name>A0A7W9WF07_9BACT</name>
<organism evidence="1 2">
    <name type="scientific">Hymenobacter luteus</name>
    <dbReference type="NCBI Taxonomy" id="1411122"/>
    <lineage>
        <taxon>Bacteria</taxon>
        <taxon>Pseudomonadati</taxon>
        <taxon>Bacteroidota</taxon>
        <taxon>Cytophagia</taxon>
        <taxon>Cytophagales</taxon>
        <taxon>Hymenobacteraceae</taxon>
        <taxon>Hymenobacter</taxon>
    </lineage>
</organism>
<dbReference type="AlphaFoldDB" id="A0A7W9WF07"/>
<evidence type="ECO:0000313" key="1">
    <source>
        <dbReference type="EMBL" id="MBB6061267.1"/>
    </source>
</evidence>
<evidence type="ECO:0000313" key="2">
    <source>
        <dbReference type="Proteomes" id="UP000532746"/>
    </source>
</evidence>
<keyword evidence="2" id="KW-1185">Reference proteome</keyword>
<sequence>MNPFSALNHDLKERFKSDIANNIQNIIDTRGYGAISIQALEQEVIYYACDILLYQKSQEGRFPIDPVITDIITCASTAMKELFPNNYFDVHAQFAQEGVRINLAQVPNLQQVIDDYYAKQRGGY</sequence>
<accession>A0A7W9WF07</accession>
<protein>
    <submittedName>
        <fullName evidence="1">Uncharacterized protein</fullName>
    </submittedName>
</protein>
<comment type="caution">
    <text evidence="1">The sequence shown here is derived from an EMBL/GenBank/DDBJ whole genome shotgun (WGS) entry which is preliminary data.</text>
</comment>